<proteinExistence type="inferred from homology"/>
<keyword evidence="5" id="KW-1185">Reference proteome</keyword>
<dbReference type="eggNOG" id="COG1940">
    <property type="taxonomic scope" value="Bacteria"/>
</dbReference>
<evidence type="ECO:0000256" key="1">
    <source>
        <dbReference type="ARBA" id="ARBA00006479"/>
    </source>
</evidence>
<protein>
    <submittedName>
        <fullName evidence="2">ROK family protein</fullName>
    </submittedName>
</protein>
<comment type="caution">
    <text evidence="2">The sequence shown here is derived from an EMBL/GenBank/DDBJ whole genome shotgun (WGS) entry which is preliminary data.</text>
</comment>
<dbReference type="InterPro" id="IPR043129">
    <property type="entry name" value="ATPase_NBD"/>
</dbReference>
<dbReference type="InterPro" id="IPR000600">
    <property type="entry name" value="ROK"/>
</dbReference>
<comment type="similarity">
    <text evidence="1">Belongs to the ROK (NagC/XylR) family.</text>
</comment>
<dbReference type="OrthoDB" id="358648at2"/>
<dbReference type="PANTHER" id="PTHR18964">
    <property type="entry name" value="ROK (REPRESSOR, ORF, KINASE) FAMILY"/>
    <property type="match status" value="1"/>
</dbReference>
<dbReference type="Gene3D" id="3.30.420.40">
    <property type="match status" value="2"/>
</dbReference>
<dbReference type="PANTHER" id="PTHR18964:SF149">
    <property type="entry name" value="BIFUNCTIONAL UDP-N-ACETYLGLUCOSAMINE 2-EPIMERASE_N-ACETYLMANNOSAMINE KINASE"/>
    <property type="match status" value="1"/>
</dbReference>
<name>U2KRU7_TRESO</name>
<evidence type="ECO:0000313" key="4">
    <source>
        <dbReference type="Proteomes" id="UP000016412"/>
    </source>
</evidence>
<accession>U2KRU7</accession>
<sequence length="321" mass="35069">MSAYFLALDIGGTKTSGALFTENCELVDDYVYTAPSQTFKGEEAVYQNTKNVLETVLEYFSLSVNDVRGIGVGSPGPLDSKRGIIIHAPLMGWKNFPIVARLKNDFHTDVLIDNDGNLGAFAEQRCGVAKGLQNVAYMTVSTGCGGGLVIGGKIHHGKHDGAGEVGHVSIDKNGLPCPCGSRGCFELYASGSAMNRIMREDMRKGIRSRVFEFAEYDENAVNGKILDRAAAENDEYALSLFEKEGELLGFGIAHIFNLFDPDVFVLGGGVTKSKRYFHEALMRTLRAYSIQPIDDESVRYSIMNDRVVLFGACYMIREALG</sequence>
<dbReference type="STRING" id="1125725.HMPREF1325_1400"/>
<dbReference type="InterPro" id="IPR049874">
    <property type="entry name" value="ROK_cs"/>
</dbReference>
<gene>
    <name evidence="3" type="ORF">HMPREF0860_0893</name>
    <name evidence="2" type="ORF">HMPREF1325_1400</name>
</gene>
<dbReference type="Proteomes" id="UP000016646">
    <property type="component" value="Unassembled WGS sequence"/>
</dbReference>
<dbReference type="PATRIC" id="fig|1125725.3.peg.2535"/>
<dbReference type="RefSeq" id="WP_021331516.1">
    <property type="nucleotide sequence ID" value="NZ_AUZJ01000069.1"/>
</dbReference>
<dbReference type="Pfam" id="PF00480">
    <property type="entry name" value="ROK"/>
    <property type="match status" value="1"/>
</dbReference>
<dbReference type="PROSITE" id="PS01125">
    <property type="entry name" value="ROK"/>
    <property type="match status" value="1"/>
</dbReference>
<dbReference type="EMBL" id="AVQI01000060">
    <property type="protein sequence ID" value="ERK01212.1"/>
    <property type="molecule type" value="Genomic_DNA"/>
</dbReference>
<evidence type="ECO:0000313" key="5">
    <source>
        <dbReference type="Proteomes" id="UP000016646"/>
    </source>
</evidence>
<reference evidence="4 5" key="1">
    <citation type="submission" date="2013-08" db="EMBL/GenBank/DDBJ databases">
        <authorList>
            <person name="Durkin A.S."/>
            <person name="Haft D.R."/>
            <person name="McCorrison J."/>
            <person name="Torralba M."/>
            <person name="Gillis M."/>
            <person name="Haft D.H."/>
            <person name="Methe B."/>
            <person name="Sutton G."/>
            <person name="Nelson K.E."/>
        </authorList>
    </citation>
    <scope>NUCLEOTIDE SEQUENCE [LARGE SCALE GENOMIC DNA]</scope>
    <source>
        <strain evidence="3 5">ATCC 35536</strain>
        <strain evidence="2 4">VPI DR56BR1116</strain>
    </source>
</reference>
<dbReference type="SUPFAM" id="SSF53067">
    <property type="entry name" value="Actin-like ATPase domain"/>
    <property type="match status" value="1"/>
</dbReference>
<evidence type="ECO:0000313" key="3">
    <source>
        <dbReference type="EMBL" id="ERK01212.1"/>
    </source>
</evidence>
<organism evidence="2 4">
    <name type="scientific">Treponema socranskii subsp. socranskii VPI DR56BR1116 = ATCC 35536</name>
    <dbReference type="NCBI Taxonomy" id="1125725"/>
    <lineage>
        <taxon>Bacteria</taxon>
        <taxon>Pseudomonadati</taxon>
        <taxon>Spirochaetota</taxon>
        <taxon>Spirochaetia</taxon>
        <taxon>Spirochaetales</taxon>
        <taxon>Treponemataceae</taxon>
        <taxon>Treponema</taxon>
    </lineage>
</organism>
<dbReference type="AlphaFoldDB" id="U2KRU7"/>
<evidence type="ECO:0000313" key="2">
    <source>
        <dbReference type="EMBL" id="ERF59437.1"/>
    </source>
</evidence>
<dbReference type="Proteomes" id="UP000016412">
    <property type="component" value="Unassembled WGS sequence"/>
</dbReference>
<dbReference type="EMBL" id="AUZJ01000069">
    <property type="protein sequence ID" value="ERF59437.1"/>
    <property type="molecule type" value="Genomic_DNA"/>
</dbReference>